<evidence type="ECO:0000313" key="1">
    <source>
        <dbReference type="EMBL" id="OCB83990.1"/>
    </source>
</evidence>
<dbReference type="AlphaFoldDB" id="A0A9Q5HQB3"/>
<gene>
    <name evidence="1" type="ORF">A7U60_g8661</name>
</gene>
<comment type="caution">
    <text evidence="1">The sequence shown here is derived from an EMBL/GenBank/DDBJ whole genome shotgun (WGS) entry which is preliminary data.</text>
</comment>
<dbReference type="EMBL" id="LNZH02000216">
    <property type="protein sequence ID" value="OCB83990.1"/>
    <property type="molecule type" value="Genomic_DNA"/>
</dbReference>
<name>A0A9Q5HQB3_SANBA</name>
<accession>A0A9Q5HQB3</accession>
<protein>
    <submittedName>
        <fullName evidence="1">Uncharacterized protein</fullName>
    </submittedName>
</protein>
<dbReference type="Proteomes" id="UP000757232">
    <property type="component" value="Unassembled WGS sequence"/>
</dbReference>
<keyword evidence="2" id="KW-1185">Reference proteome</keyword>
<reference evidence="1" key="1">
    <citation type="submission" date="2016-06" db="EMBL/GenBank/DDBJ databases">
        <title>Draft Genome sequence of the fungus Inonotus baumii.</title>
        <authorList>
            <person name="Zhu H."/>
            <person name="Lin W."/>
        </authorList>
    </citation>
    <scope>NUCLEOTIDE SEQUENCE</scope>
    <source>
        <strain evidence="1">821</strain>
    </source>
</reference>
<organism evidence="1 2">
    <name type="scientific">Sanghuangporus baumii</name>
    <name type="common">Phellinus baumii</name>
    <dbReference type="NCBI Taxonomy" id="108892"/>
    <lineage>
        <taxon>Eukaryota</taxon>
        <taxon>Fungi</taxon>
        <taxon>Dikarya</taxon>
        <taxon>Basidiomycota</taxon>
        <taxon>Agaricomycotina</taxon>
        <taxon>Agaricomycetes</taxon>
        <taxon>Hymenochaetales</taxon>
        <taxon>Hymenochaetaceae</taxon>
        <taxon>Sanghuangporus</taxon>
    </lineage>
</organism>
<evidence type="ECO:0000313" key="2">
    <source>
        <dbReference type="Proteomes" id="UP000757232"/>
    </source>
</evidence>
<proteinExistence type="predicted"/>
<dbReference type="OrthoDB" id="3227959at2759"/>
<sequence length="391" mass="42607">MFSLPQPPTTGSSSLKLSCVSSYCEDGDKCSTLPQELLMLDDQAIENGEVTLDGCHVVCLHDSPGDVESLLYALYDGPSSYYSKFGDNSAADFRVVSGVLRLASKYVIDGLRTRAVAHLNTAWPSTLKGWDAREEANGGGGGAEDERFYPNPVEVINLAREVNAPSLLPSTFYDLSRYPLSDIFQQCQRNSSSSDALTEHPVLSSLAELSLADTQRLALGKEASQCSITALIRSLATDARSNPSHMQASGHTQARRFAARHQHRRSDSTGGGIGRCASPATCWRDVCELVDLATQHYLFDRERGASDPLYVAEELGMIKGSSIDGPAESRAGRYDFGGPVTSHYGSGFGTIDEDLSETGTCRACARAFEIWASRERERLWRAIPGWFRLDQ</sequence>